<protein>
    <submittedName>
        <fullName evidence="2">Uncharacterized protein</fullName>
    </submittedName>
</protein>
<keyword evidence="1" id="KW-1133">Transmembrane helix</keyword>
<evidence type="ECO:0000313" key="2">
    <source>
        <dbReference type="EMBL" id="NKY49534.1"/>
    </source>
</evidence>
<keyword evidence="1" id="KW-0472">Membrane</keyword>
<organism evidence="2 3">
    <name type="scientific">Nocardia vermiculata</name>
    <dbReference type="NCBI Taxonomy" id="257274"/>
    <lineage>
        <taxon>Bacteria</taxon>
        <taxon>Bacillati</taxon>
        <taxon>Actinomycetota</taxon>
        <taxon>Actinomycetes</taxon>
        <taxon>Mycobacteriales</taxon>
        <taxon>Nocardiaceae</taxon>
        <taxon>Nocardia</taxon>
    </lineage>
</organism>
<accession>A0A846XUW8</accession>
<evidence type="ECO:0000256" key="1">
    <source>
        <dbReference type="SAM" id="Phobius"/>
    </source>
</evidence>
<gene>
    <name evidence="2" type="ORF">HGA08_04815</name>
</gene>
<comment type="caution">
    <text evidence="2">The sequence shown here is derived from an EMBL/GenBank/DDBJ whole genome shotgun (WGS) entry which is preliminary data.</text>
</comment>
<dbReference type="EMBL" id="JAAXOP010000002">
    <property type="protein sequence ID" value="NKY49534.1"/>
    <property type="molecule type" value="Genomic_DNA"/>
</dbReference>
<dbReference type="Proteomes" id="UP000565711">
    <property type="component" value="Unassembled WGS sequence"/>
</dbReference>
<keyword evidence="1" id="KW-0812">Transmembrane</keyword>
<sequence length="156" mass="16648">MSWLGRSAQRETHVAGTAAWWPHLVLLALTVLGAVWLARRSADPLGLLLAPLGTRAAQRITRTASAARRHPTAALRLLISLLPLALLAYSCWRVGEQLLGGLDPNFTVNAWGGPGYFGAMACHYLDAILMMAAAAGLLHLLLLPAKDRSAPPNSRG</sequence>
<reference evidence="2 3" key="1">
    <citation type="submission" date="2020-04" db="EMBL/GenBank/DDBJ databases">
        <title>MicrobeNet Type strains.</title>
        <authorList>
            <person name="Nicholson A.C."/>
        </authorList>
    </citation>
    <scope>NUCLEOTIDE SEQUENCE [LARGE SCALE GENOMIC DNA]</scope>
    <source>
        <strain evidence="2 3">JCM 12354</strain>
    </source>
</reference>
<keyword evidence="3" id="KW-1185">Reference proteome</keyword>
<feature type="transmembrane region" description="Helical" evidence="1">
    <location>
        <begin position="73"/>
        <end position="95"/>
    </location>
</feature>
<name>A0A846XUW8_9NOCA</name>
<feature type="transmembrane region" description="Helical" evidence="1">
    <location>
        <begin position="115"/>
        <end position="143"/>
    </location>
</feature>
<evidence type="ECO:0000313" key="3">
    <source>
        <dbReference type="Proteomes" id="UP000565711"/>
    </source>
</evidence>
<dbReference type="AlphaFoldDB" id="A0A846XUW8"/>
<feature type="transmembrane region" description="Helical" evidence="1">
    <location>
        <begin position="20"/>
        <end position="38"/>
    </location>
</feature>
<proteinExistence type="predicted"/>